<protein>
    <submittedName>
        <fullName evidence="3">Competence protein ComEC</fullName>
    </submittedName>
</protein>
<evidence type="ECO:0000313" key="4">
    <source>
        <dbReference type="Proteomes" id="UP000316253"/>
    </source>
</evidence>
<dbReference type="Pfam" id="PF03772">
    <property type="entry name" value="Competence"/>
    <property type="match status" value="1"/>
</dbReference>
<dbReference type="EMBL" id="VMFD01000019">
    <property type="protein sequence ID" value="TSC65991.1"/>
    <property type="molecule type" value="Genomic_DNA"/>
</dbReference>
<feature type="non-terminal residue" evidence="3">
    <location>
        <position position="1"/>
    </location>
</feature>
<evidence type="ECO:0000259" key="2">
    <source>
        <dbReference type="Pfam" id="PF03772"/>
    </source>
</evidence>
<dbReference type="AlphaFoldDB" id="A0A554JCH2"/>
<feature type="transmembrane region" description="Helical" evidence="1">
    <location>
        <begin position="20"/>
        <end position="40"/>
    </location>
</feature>
<name>A0A554JCH2_9BACT</name>
<evidence type="ECO:0000313" key="3">
    <source>
        <dbReference type="EMBL" id="TSC65991.1"/>
    </source>
</evidence>
<keyword evidence="1" id="KW-1133">Transmembrane helix</keyword>
<feature type="transmembrane region" description="Helical" evidence="1">
    <location>
        <begin position="113"/>
        <end position="136"/>
    </location>
</feature>
<evidence type="ECO:0000256" key="1">
    <source>
        <dbReference type="SAM" id="Phobius"/>
    </source>
</evidence>
<dbReference type="NCBIfam" id="TIGR00360">
    <property type="entry name" value="ComEC_N-term"/>
    <property type="match status" value="1"/>
</dbReference>
<feature type="transmembrane region" description="Helical" evidence="1">
    <location>
        <begin position="85"/>
        <end position="106"/>
    </location>
</feature>
<feature type="transmembrane region" description="Helical" evidence="1">
    <location>
        <begin position="142"/>
        <end position="170"/>
    </location>
</feature>
<gene>
    <name evidence="3" type="ORF">CEO22_261</name>
</gene>
<organism evidence="3 4">
    <name type="scientific">Candidatus Berkelbacteria bacterium Gr01-1014_85</name>
    <dbReference type="NCBI Taxonomy" id="2017150"/>
    <lineage>
        <taxon>Bacteria</taxon>
        <taxon>Candidatus Berkelbacteria</taxon>
    </lineage>
</organism>
<feature type="domain" description="ComEC/Rec2-related protein" evidence="2">
    <location>
        <begin position="9"/>
        <end position="190"/>
    </location>
</feature>
<keyword evidence="1" id="KW-0472">Membrane</keyword>
<dbReference type="Proteomes" id="UP000316253">
    <property type="component" value="Unassembled WGS sequence"/>
</dbReference>
<accession>A0A554JCH2</accession>
<sequence length="203" mass="22713">ILCSLLNQIRAPVPPTWRRAWRWLLATLLTVLFGASASVLRAEAMLSVSLWAKQLGRPLADWRLLLYSLTLLSLIDRQIPWQSISFQLSFLATVGLISFSQTLLNCFQRWPSFVALGLTSTLAASCLTLPYGLVMFGRASPYFWLTNLLAVPLAEFVTVFSALYLAVAWLKLNYLQLWLGEALTAANLCLIKISQLTQHWPGG</sequence>
<reference evidence="3 4" key="1">
    <citation type="submission" date="2017-08" db="EMBL/GenBank/DDBJ databases">
        <title>Mechanisms for carbon and nitrogen cycling indicate functional differentiation within the Candidate Phyla Radiation.</title>
        <authorList>
            <person name="Danczak R.E."/>
            <person name="Johnston M.D."/>
            <person name="Kenah C."/>
            <person name="Slattery M."/>
            <person name="Wrighton K.C."/>
            <person name="Wilkins M.J."/>
        </authorList>
    </citation>
    <scope>NUCLEOTIDE SEQUENCE [LARGE SCALE GENOMIC DNA]</scope>
    <source>
        <strain evidence="3">Gr01-1014_85</strain>
    </source>
</reference>
<dbReference type="InterPro" id="IPR004477">
    <property type="entry name" value="ComEC_N"/>
</dbReference>
<proteinExistence type="predicted"/>
<keyword evidence="1" id="KW-0812">Transmembrane</keyword>
<comment type="caution">
    <text evidence="3">The sequence shown here is derived from an EMBL/GenBank/DDBJ whole genome shotgun (WGS) entry which is preliminary data.</text>
</comment>